<evidence type="ECO:0000313" key="14">
    <source>
        <dbReference type="Proteomes" id="UP000322981"/>
    </source>
</evidence>
<reference evidence="13 14" key="1">
    <citation type="submission" date="2019-09" db="EMBL/GenBank/DDBJ databases">
        <title>Whole-genome sequence of the purple sulfur bacterium Thiohalocapsa marina DSM 19078.</title>
        <authorList>
            <person name="Kyndt J.A."/>
            <person name="Meyer T.E."/>
        </authorList>
    </citation>
    <scope>NUCLEOTIDE SEQUENCE [LARGE SCALE GENOMIC DNA]</scope>
    <source>
        <strain evidence="13 14">DSM 19078</strain>
    </source>
</reference>
<comment type="pathway">
    <text evidence="2 11">Cofactor biosynthesis; NAD(+) biosynthesis; deamido-NAD(+) from nicotinate D-ribonucleotide: step 1/1.</text>
</comment>
<proteinExistence type="inferred from homology"/>
<dbReference type="NCBIfam" id="TIGR00482">
    <property type="entry name" value="nicotinate (nicotinamide) nucleotide adenylyltransferase"/>
    <property type="match status" value="1"/>
</dbReference>
<protein>
    <recommendedName>
        <fullName evidence="11">Probable nicotinate-nucleotide adenylyltransferase</fullName>
        <ecNumber evidence="11">2.7.7.18</ecNumber>
    </recommendedName>
    <alternativeName>
        <fullName evidence="11">Deamido-NAD(+) diphosphorylase</fullName>
    </alternativeName>
    <alternativeName>
        <fullName evidence="11">Deamido-NAD(+) pyrophosphorylase</fullName>
    </alternativeName>
    <alternativeName>
        <fullName evidence="11">Nicotinate mononucleotide adenylyltransferase</fullName>
        <shortName evidence="11">NaMN adenylyltransferase</shortName>
    </alternativeName>
</protein>
<gene>
    <name evidence="11 13" type="primary">nadD</name>
    <name evidence="13" type="ORF">F2Q65_00840</name>
</gene>
<dbReference type="PANTHER" id="PTHR39321:SF3">
    <property type="entry name" value="PHOSPHOPANTETHEINE ADENYLYLTRANSFERASE"/>
    <property type="match status" value="1"/>
</dbReference>
<dbReference type="GO" id="GO:0009435">
    <property type="term" value="P:NAD+ biosynthetic process"/>
    <property type="evidence" value="ECO:0007669"/>
    <property type="project" value="UniProtKB-UniRule"/>
</dbReference>
<dbReference type="EMBL" id="VWXX01000001">
    <property type="protein sequence ID" value="KAA6187821.1"/>
    <property type="molecule type" value="Genomic_DNA"/>
</dbReference>
<dbReference type="OrthoDB" id="5295945at2"/>
<dbReference type="InterPro" id="IPR005248">
    <property type="entry name" value="NadD/NMNAT"/>
</dbReference>
<evidence type="ECO:0000256" key="1">
    <source>
        <dbReference type="ARBA" id="ARBA00002324"/>
    </source>
</evidence>
<keyword evidence="4 11" id="KW-0662">Pyridine nucleotide biosynthesis</keyword>
<keyword evidence="14" id="KW-1185">Reference proteome</keyword>
<dbReference type="SUPFAM" id="SSF52374">
    <property type="entry name" value="Nucleotidylyl transferase"/>
    <property type="match status" value="1"/>
</dbReference>
<evidence type="ECO:0000256" key="8">
    <source>
        <dbReference type="ARBA" id="ARBA00022840"/>
    </source>
</evidence>
<evidence type="ECO:0000256" key="2">
    <source>
        <dbReference type="ARBA" id="ARBA00005019"/>
    </source>
</evidence>
<comment type="caution">
    <text evidence="13">The sequence shown here is derived from an EMBL/GenBank/DDBJ whole genome shotgun (WGS) entry which is preliminary data.</text>
</comment>
<evidence type="ECO:0000313" key="13">
    <source>
        <dbReference type="EMBL" id="KAA6187821.1"/>
    </source>
</evidence>
<dbReference type="HAMAP" id="MF_00244">
    <property type="entry name" value="NaMN_adenylyltr"/>
    <property type="match status" value="1"/>
</dbReference>
<dbReference type="CDD" id="cd02165">
    <property type="entry name" value="NMNAT"/>
    <property type="match status" value="1"/>
</dbReference>
<evidence type="ECO:0000256" key="5">
    <source>
        <dbReference type="ARBA" id="ARBA00022679"/>
    </source>
</evidence>
<dbReference type="NCBIfam" id="NF000839">
    <property type="entry name" value="PRK00071.1-1"/>
    <property type="match status" value="1"/>
</dbReference>
<dbReference type="InterPro" id="IPR014729">
    <property type="entry name" value="Rossmann-like_a/b/a_fold"/>
</dbReference>
<evidence type="ECO:0000259" key="12">
    <source>
        <dbReference type="Pfam" id="PF01467"/>
    </source>
</evidence>
<dbReference type="Pfam" id="PF01467">
    <property type="entry name" value="CTP_transf_like"/>
    <property type="match status" value="1"/>
</dbReference>
<organism evidence="13 14">
    <name type="scientific">Thiohalocapsa marina</name>
    <dbReference type="NCBI Taxonomy" id="424902"/>
    <lineage>
        <taxon>Bacteria</taxon>
        <taxon>Pseudomonadati</taxon>
        <taxon>Pseudomonadota</taxon>
        <taxon>Gammaproteobacteria</taxon>
        <taxon>Chromatiales</taxon>
        <taxon>Chromatiaceae</taxon>
        <taxon>Thiohalocapsa</taxon>
    </lineage>
</organism>
<dbReference type="Gene3D" id="3.40.50.620">
    <property type="entry name" value="HUPs"/>
    <property type="match status" value="1"/>
</dbReference>
<name>A0A5M8FVF6_9GAMM</name>
<sequence>MIGVFGGTFDPIHFGHLRPALDVHQALGLDELRFLPLNSAVHRAQPVASAAQRLAMVQAALAGEPGLRADDRELARAGPSYTVDTLHSLRQELGPRRSICLLVGGDTFNAFLDWHRPFDILALAHLVVMQRPGAAAPDDPALRAELACRGTRQLAALRQAPAGRIWIESVTQLDISATRIRGLFAAGRSPRYLLPDAVLELARREACYSAQRGHDAA</sequence>
<dbReference type="PANTHER" id="PTHR39321">
    <property type="entry name" value="NICOTINATE-NUCLEOTIDE ADENYLYLTRANSFERASE-RELATED"/>
    <property type="match status" value="1"/>
</dbReference>
<dbReference type="GO" id="GO:0004515">
    <property type="term" value="F:nicotinate-nucleotide adenylyltransferase activity"/>
    <property type="evidence" value="ECO:0007669"/>
    <property type="project" value="UniProtKB-UniRule"/>
</dbReference>
<evidence type="ECO:0000256" key="7">
    <source>
        <dbReference type="ARBA" id="ARBA00022741"/>
    </source>
</evidence>
<dbReference type="UniPathway" id="UPA00253">
    <property type="reaction ID" value="UER00332"/>
</dbReference>
<accession>A0A5M8FVF6</accession>
<keyword evidence="7 11" id="KW-0547">Nucleotide-binding</keyword>
<dbReference type="EC" id="2.7.7.18" evidence="11"/>
<evidence type="ECO:0000256" key="9">
    <source>
        <dbReference type="ARBA" id="ARBA00023027"/>
    </source>
</evidence>
<keyword evidence="6 11" id="KW-0548">Nucleotidyltransferase</keyword>
<dbReference type="GO" id="GO:0005524">
    <property type="term" value="F:ATP binding"/>
    <property type="evidence" value="ECO:0007669"/>
    <property type="project" value="UniProtKB-KW"/>
</dbReference>
<dbReference type="Proteomes" id="UP000322981">
    <property type="component" value="Unassembled WGS sequence"/>
</dbReference>
<dbReference type="AlphaFoldDB" id="A0A5M8FVF6"/>
<keyword evidence="9 11" id="KW-0520">NAD</keyword>
<evidence type="ECO:0000256" key="3">
    <source>
        <dbReference type="ARBA" id="ARBA00009014"/>
    </source>
</evidence>
<comment type="function">
    <text evidence="1 11">Catalyzes the reversible adenylation of nicotinate mononucleotide (NaMN) to nicotinic acid adenine dinucleotide (NaAD).</text>
</comment>
<keyword evidence="5 11" id="KW-0808">Transferase</keyword>
<dbReference type="RefSeq" id="WP_150089442.1">
    <property type="nucleotide sequence ID" value="NZ_JBFUOH010000103.1"/>
</dbReference>
<evidence type="ECO:0000256" key="4">
    <source>
        <dbReference type="ARBA" id="ARBA00022642"/>
    </source>
</evidence>
<feature type="domain" description="Cytidyltransferase-like" evidence="12">
    <location>
        <begin position="4"/>
        <end position="181"/>
    </location>
</feature>
<comment type="catalytic activity">
    <reaction evidence="10 11">
        <text>nicotinate beta-D-ribonucleotide + ATP + H(+) = deamido-NAD(+) + diphosphate</text>
        <dbReference type="Rhea" id="RHEA:22860"/>
        <dbReference type="ChEBI" id="CHEBI:15378"/>
        <dbReference type="ChEBI" id="CHEBI:30616"/>
        <dbReference type="ChEBI" id="CHEBI:33019"/>
        <dbReference type="ChEBI" id="CHEBI:57502"/>
        <dbReference type="ChEBI" id="CHEBI:58437"/>
        <dbReference type="EC" id="2.7.7.18"/>
    </reaction>
</comment>
<evidence type="ECO:0000256" key="6">
    <source>
        <dbReference type="ARBA" id="ARBA00022695"/>
    </source>
</evidence>
<comment type="similarity">
    <text evidence="3 11">Belongs to the NadD family.</text>
</comment>
<dbReference type="InterPro" id="IPR004821">
    <property type="entry name" value="Cyt_trans-like"/>
</dbReference>
<evidence type="ECO:0000256" key="10">
    <source>
        <dbReference type="ARBA" id="ARBA00048721"/>
    </source>
</evidence>
<evidence type="ECO:0000256" key="11">
    <source>
        <dbReference type="HAMAP-Rule" id="MF_00244"/>
    </source>
</evidence>
<keyword evidence="8 11" id="KW-0067">ATP-binding</keyword>
<dbReference type="NCBIfam" id="TIGR00125">
    <property type="entry name" value="cyt_tran_rel"/>
    <property type="match status" value="1"/>
</dbReference>